<dbReference type="GO" id="GO:0000160">
    <property type="term" value="P:phosphorelay signal transduction system"/>
    <property type="evidence" value="ECO:0007669"/>
    <property type="project" value="InterPro"/>
</dbReference>
<dbReference type="InterPro" id="IPR016032">
    <property type="entry name" value="Sig_transdc_resp-reg_C-effctor"/>
</dbReference>
<dbReference type="PROSITE" id="PS51755">
    <property type="entry name" value="OMPR_PHOB"/>
    <property type="match status" value="1"/>
</dbReference>
<organism evidence="4">
    <name type="scientific">uncultured Chloroflexia bacterium</name>
    <dbReference type="NCBI Taxonomy" id="1672391"/>
    <lineage>
        <taxon>Bacteria</taxon>
        <taxon>Bacillati</taxon>
        <taxon>Chloroflexota</taxon>
        <taxon>Chloroflexia</taxon>
        <taxon>environmental samples</taxon>
    </lineage>
</organism>
<dbReference type="Gene3D" id="1.10.10.10">
    <property type="entry name" value="Winged helix-like DNA-binding domain superfamily/Winged helix DNA-binding domain"/>
    <property type="match status" value="1"/>
</dbReference>
<dbReference type="EMBL" id="CADCTR010002612">
    <property type="protein sequence ID" value="CAA9362759.1"/>
    <property type="molecule type" value="Genomic_DNA"/>
</dbReference>
<feature type="non-terminal residue" evidence="4">
    <location>
        <position position="112"/>
    </location>
</feature>
<dbReference type="AlphaFoldDB" id="A0A6J4MRQ7"/>
<accession>A0A6J4MRQ7</accession>
<sequence length="112" mass="12200">MATRTDALAVAGKVELAHQPAFTLGVLTVEPALRRIVRGHHEQSVEPRVMQVLVALVRANGNVVTRNELTEWCWDGRIVGDDAINRALSQLRGIARGFGQGSFEIETTARVG</sequence>
<name>A0A6J4MRQ7_9CHLR</name>
<reference evidence="4" key="1">
    <citation type="submission" date="2020-02" db="EMBL/GenBank/DDBJ databases">
        <authorList>
            <person name="Meier V. D."/>
        </authorList>
    </citation>
    <scope>NUCLEOTIDE SEQUENCE</scope>
    <source>
        <strain evidence="4">AVDCRST_MAG93</strain>
    </source>
</reference>
<gene>
    <name evidence="4" type="ORF">AVDCRST_MAG93-7756</name>
</gene>
<evidence type="ECO:0000256" key="2">
    <source>
        <dbReference type="PROSITE-ProRule" id="PRU01091"/>
    </source>
</evidence>
<feature type="domain" description="OmpR/PhoB-type" evidence="3">
    <location>
        <begin position="19"/>
        <end position="112"/>
    </location>
</feature>
<dbReference type="Pfam" id="PF00486">
    <property type="entry name" value="Trans_reg_C"/>
    <property type="match status" value="1"/>
</dbReference>
<protein>
    <recommendedName>
        <fullName evidence="3">OmpR/PhoB-type domain-containing protein</fullName>
    </recommendedName>
</protein>
<dbReference type="GO" id="GO:0006355">
    <property type="term" value="P:regulation of DNA-templated transcription"/>
    <property type="evidence" value="ECO:0007669"/>
    <property type="project" value="InterPro"/>
</dbReference>
<keyword evidence="1 2" id="KW-0238">DNA-binding</keyword>
<feature type="DNA-binding region" description="OmpR/PhoB-type" evidence="2">
    <location>
        <begin position="19"/>
        <end position="112"/>
    </location>
</feature>
<dbReference type="SUPFAM" id="SSF46894">
    <property type="entry name" value="C-terminal effector domain of the bipartite response regulators"/>
    <property type="match status" value="1"/>
</dbReference>
<dbReference type="InterPro" id="IPR001867">
    <property type="entry name" value="OmpR/PhoB-type_DNA-bd"/>
</dbReference>
<evidence type="ECO:0000313" key="4">
    <source>
        <dbReference type="EMBL" id="CAA9362759.1"/>
    </source>
</evidence>
<evidence type="ECO:0000259" key="3">
    <source>
        <dbReference type="PROSITE" id="PS51755"/>
    </source>
</evidence>
<dbReference type="GO" id="GO:0003677">
    <property type="term" value="F:DNA binding"/>
    <property type="evidence" value="ECO:0007669"/>
    <property type="project" value="UniProtKB-UniRule"/>
</dbReference>
<evidence type="ECO:0000256" key="1">
    <source>
        <dbReference type="ARBA" id="ARBA00023125"/>
    </source>
</evidence>
<proteinExistence type="predicted"/>
<dbReference type="InterPro" id="IPR036388">
    <property type="entry name" value="WH-like_DNA-bd_sf"/>
</dbReference>